<gene>
    <name evidence="1" type="ORF">GCM10007977_103550</name>
</gene>
<evidence type="ECO:0000313" key="2">
    <source>
        <dbReference type="Proteomes" id="UP000642070"/>
    </source>
</evidence>
<accession>A0A917X727</accession>
<dbReference type="AlphaFoldDB" id="A0A917X727"/>
<reference evidence="1" key="2">
    <citation type="submission" date="2020-09" db="EMBL/GenBank/DDBJ databases">
        <authorList>
            <person name="Sun Q."/>
            <person name="Ohkuma M."/>
        </authorList>
    </citation>
    <scope>NUCLEOTIDE SEQUENCE</scope>
    <source>
        <strain evidence="1">JCM 19831</strain>
    </source>
</reference>
<comment type="caution">
    <text evidence="1">The sequence shown here is derived from an EMBL/GenBank/DDBJ whole genome shotgun (WGS) entry which is preliminary data.</text>
</comment>
<name>A0A917X727_9ACTN</name>
<protein>
    <submittedName>
        <fullName evidence="1">Uncharacterized protein</fullName>
    </submittedName>
</protein>
<organism evidence="1 2">
    <name type="scientific">Dactylosporangium sucinum</name>
    <dbReference type="NCBI Taxonomy" id="1424081"/>
    <lineage>
        <taxon>Bacteria</taxon>
        <taxon>Bacillati</taxon>
        <taxon>Actinomycetota</taxon>
        <taxon>Actinomycetes</taxon>
        <taxon>Micromonosporales</taxon>
        <taxon>Micromonosporaceae</taxon>
        <taxon>Dactylosporangium</taxon>
    </lineage>
</organism>
<dbReference type="EMBL" id="BMPI01000099">
    <property type="protein sequence ID" value="GGM85144.1"/>
    <property type="molecule type" value="Genomic_DNA"/>
</dbReference>
<dbReference type="Proteomes" id="UP000642070">
    <property type="component" value="Unassembled WGS sequence"/>
</dbReference>
<proteinExistence type="predicted"/>
<evidence type="ECO:0000313" key="1">
    <source>
        <dbReference type="EMBL" id="GGM85144.1"/>
    </source>
</evidence>
<sequence length="145" mass="15561">MWGSVVASDGTSPWLVADGLGERVEPVAVFLRDLQNLAGRGWQARWQAAEELHGSKWQTLPIATAGTAAAGGDGCRKELTRGLGCLIKLRLVKPSYAFLTTYGPTTRQFRAVVRAVRNLVRIDSSTSHSSRQAVGSDATTPNRPG</sequence>
<keyword evidence="2" id="KW-1185">Reference proteome</keyword>
<reference evidence="1" key="1">
    <citation type="journal article" date="2014" name="Int. J. Syst. Evol. Microbiol.">
        <title>Complete genome sequence of Corynebacterium casei LMG S-19264T (=DSM 44701T), isolated from a smear-ripened cheese.</title>
        <authorList>
            <consortium name="US DOE Joint Genome Institute (JGI-PGF)"/>
            <person name="Walter F."/>
            <person name="Albersmeier A."/>
            <person name="Kalinowski J."/>
            <person name="Ruckert C."/>
        </authorList>
    </citation>
    <scope>NUCLEOTIDE SEQUENCE</scope>
    <source>
        <strain evidence="1">JCM 19831</strain>
    </source>
</reference>